<evidence type="ECO:0000259" key="1">
    <source>
        <dbReference type="SMART" id="SM00829"/>
    </source>
</evidence>
<name>A0ABU5R405_9PSEU</name>
<dbReference type="EMBL" id="JAYFSI010000002">
    <property type="protein sequence ID" value="MEA5360922.1"/>
    <property type="molecule type" value="Genomic_DNA"/>
</dbReference>
<dbReference type="PANTHER" id="PTHR45348">
    <property type="entry name" value="HYPOTHETICAL OXIDOREDUCTASE (EUROFUNG)"/>
    <property type="match status" value="1"/>
</dbReference>
<dbReference type="InterPro" id="IPR011032">
    <property type="entry name" value="GroES-like_sf"/>
</dbReference>
<dbReference type="SUPFAM" id="SSF50129">
    <property type="entry name" value="GroES-like"/>
    <property type="match status" value="1"/>
</dbReference>
<organism evidence="2 3">
    <name type="scientific">Amycolatopsis heterodermiae</name>
    <dbReference type="NCBI Taxonomy" id="3110235"/>
    <lineage>
        <taxon>Bacteria</taxon>
        <taxon>Bacillati</taxon>
        <taxon>Actinomycetota</taxon>
        <taxon>Actinomycetes</taxon>
        <taxon>Pseudonocardiales</taxon>
        <taxon>Pseudonocardiaceae</taxon>
        <taxon>Amycolatopsis</taxon>
    </lineage>
</organism>
<evidence type="ECO:0000313" key="2">
    <source>
        <dbReference type="EMBL" id="MEA5360922.1"/>
    </source>
</evidence>
<dbReference type="CDD" id="cd08249">
    <property type="entry name" value="enoyl_reductase_like"/>
    <property type="match status" value="1"/>
</dbReference>
<comment type="caution">
    <text evidence="2">The sequence shown here is derived from an EMBL/GenBank/DDBJ whole genome shotgun (WGS) entry which is preliminary data.</text>
</comment>
<dbReference type="InterPro" id="IPR020843">
    <property type="entry name" value="ER"/>
</dbReference>
<reference evidence="2 3" key="1">
    <citation type="submission" date="2023-12" db="EMBL/GenBank/DDBJ databases">
        <title>Amycolatopsis sp. V23-08.</title>
        <authorList>
            <person name="Somphong A."/>
        </authorList>
    </citation>
    <scope>NUCLEOTIDE SEQUENCE [LARGE SCALE GENOMIC DNA]</scope>
    <source>
        <strain evidence="2 3">V23-08</strain>
    </source>
</reference>
<dbReference type="Gene3D" id="3.40.50.720">
    <property type="entry name" value="NAD(P)-binding Rossmann-like Domain"/>
    <property type="match status" value="1"/>
</dbReference>
<evidence type="ECO:0000313" key="3">
    <source>
        <dbReference type="Proteomes" id="UP001304298"/>
    </source>
</evidence>
<dbReference type="PANTHER" id="PTHR45348:SF2">
    <property type="entry name" value="ZINC-TYPE ALCOHOL DEHYDROGENASE-LIKE PROTEIN C2E1P3.01"/>
    <property type="match status" value="1"/>
</dbReference>
<sequence length="372" mass="39238">MTTNTAAWITGRHARLEVGPAAYPSPGTGQIVVRNQAVAINPLDWIIQAAGNLAYRWLRYPTVLGSDVAGEVVEVGENVTRFRVGDRVLAHAVGTDKDVNNAAEGAFQLYSVVLERLACPIPDALSADEAAVLPLAVSTAACGLFQTDQLGLRHPSANAEPVDETVLVWGGSTSVGSNAVQLAAAAGYWVIATASPRNFDYVTSLGAAEVFDYNSPSVVPDIITALQGRELAGALAVGTTSAAACVRIAGSCTGRRFVSIASPAVSFAGLAHEHGRLEVPRLIFRLITSNVALQIRSRFRRVATKYIFGTTLKTNEVSTAIYRDFLPSALAEGRYAAVPKPLVAGHGIHDLQHAMDIQLKGVSAEKVVVTLS</sequence>
<feature type="domain" description="Enoyl reductase (ER)" evidence="1">
    <location>
        <begin position="11"/>
        <end position="369"/>
    </location>
</feature>
<keyword evidence="3" id="KW-1185">Reference proteome</keyword>
<protein>
    <submittedName>
        <fullName evidence="2">Zinc-binding alcohol dehydrogenase family protein</fullName>
    </submittedName>
</protein>
<dbReference type="SMART" id="SM00829">
    <property type="entry name" value="PKS_ER"/>
    <property type="match status" value="1"/>
</dbReference>
<accession>A0ABU5R405</accession>
<dbReference type="RefSeq" id="WP_323327487.1">
    <property type="nucleotide sequence ID" value="NZ_JAYFSI010000002.1"/>
</dbReference>
<dbReference type="Pfam" id="PF08240">
    <property type="entry name" value="ADH_N"/>
    <property type="match status" value="1"/>
</dbReference>
<dbReference type="Proteomes" id="UP001304298">
    <property type="component" value="Unassembled WGS sequence"/>
</dbReference>
<proteinExistence type="predicted"/>
<gene>
    <name evidence="2" type="ORF">VA596_15345</name>
</gene>
<dbReference type="Gene3D" id="3.90.180.10">
    <property type="entry name" value="Medium-chain alcohol dehydrogenases, catalytic domain"/>
    <property type="match status" value="1"/>
</dbReference>
<dbReference type="InterPro" id="IPR047122">
    <property type="entry name" value="Trans-enoyl_RdTase-like"/>
</dbReference>
<dbReference type="InterPro" id="IPR036291">
    <property type="entry name" value="NAD(P)-bd_dom_sf"/>
</dbReference>
<dbReference type="InterPro" id="IPR013154">
    <property type="entry name" value="ADH-like_N"/>
</dbReference>
<dbReference type="SUPFAM" id="SSF51735">
    <property type="entry name" value="NAD(P)-binding Rossmann-fold domains"/>
    <property type="match status" value="1"/>
</dbReference>